<organism evidence="1 2">
    <name type="scientific">Eumeta variegata</name>
    <name type="common">Bagworm moth</name>
    <name type="synonym">Eumeta japonica</name>
    <dbReference type="NCBI Taxonomy" id="151549"/>
    <lineage>
        <taxon>Eukaryota</taxon>
        <taxon>Metazoa</taxon>
        <taxon>Ecdysozoa</taxon>
        <taxon>Arthropoda</taxon>
        <taxon>Hexapoda</taxon>
        <taxon>Insecta</taxon>
        <taxon>Pterygota</taxon>
        <taxon>Neoptera</taxon>
        <taxon>Endopterygota</taxon>
        <taxon>Lepidoptera</taxon>
        <taxon>Glossata</taxon>
        <taxon>Ditrysia</taxon>
        <taxon>Tineoidea</taxon>
        <taxon>Psychidae</taxon>
        <taxon>Oiketicinae</taxon>
        <taxon>Eumeta</taxon>
    </lineage>
</organism>
<keyword evidence="2" id="KW-1185">Reference proteome</keyword>
<evidence type="ECO:0000313" key="1">
    <source>
        <dbReference type="EMBL" id="GBP22351.1"/>
    </source>
</evidence>
<sequence length="172" mass="19591">MRQKLFIIFAQVMILGSMRMTPKLKNSQLWVFQDMPNPTKAPSCQKHFEANDRVERRASRIIGDSVVSGQLDPLALRRDVSSPCMLYRVSYDECSKKLFDLILVFDFHHSSGFRNAISTMLIADVLMPNISCSNFLPCMIGLWNDLPSALFPVDQADLKEKEVLLSERPATH</sequence>
<accession>A0A4C1U7P4</accession>
<dbReference type="Proteomes" id="UP000299102">
    <property type="component" value="Unassembled WGS sequence"/>
</dbReference>
<proteinExistence type="predicted"/>
<gene>
    <name evidence="1" type="ORF">EVAR_11867_1</name>
</gene>
<comment type="caution">
    <text evidence="1">The sequence shown here is derived from an EMBL/GenBank/DDBJ whole genome shotgun (WGS) entry which is preliminary data.</text>
</comment>
<reference evidence="1 2" key="1">
    <citation type="journal article" date="2019" name="Commun. Biol.">
        <title>The bagworm genome reveals a unique fibroin gene that provides high tensile strength.</title>
        <authorList>
            <person name="Kono N."/>
            <person name="Nakamura H."/>
            <person name="Ohtoshi R."/>
            <person name="Tomita M."/>
            <person name="Numata K."/>
            <person name="Arakawa K."/>
        </authorList>
    </citation>
    <scope>NUCLEOTIDE SEQUENCE [LARGE SCALE GENOMIC DNA]</scope>
</reference>
<evidence type="ECO:0000313" key="2">
    <source>
        <dbReference type="Proteomes" id="UP000299102"/>
    </source>
</evidence>
<dbReference type="EMBL" id="BGZK01000139">
    <property type="protein sequence ID" value="GBP22351.1"/>
    <property type="molecule type" value="Genomic_DNA"/>
</dbReference>
<protein>
    <submittedName>
        <fullName evidence="1">Uncharacterized protein</fullName>
    </submittedName>
</protein>
<name>A0A4C1U7P4_EUMVA</name>
<dbReference type="OrthoDB" id="7480422at2759"/>
<dbReference type="AlphaFoldDB" id="A0A4C1U7P4"/>